<dbReference type="RefSeq" id="WP_171394605.1">
    <property type="nucleotide sequence ID" value="NZ_CP049838.1"/>
</dbReference>
<dbReference type="InterPro" id="IPR050832">
    <property type="entry name" value="Bact_Acetyltransf"/>
</dbReference>
<keyword evidence="6" id="KW-1185">Reference proteome</keyword>
<dbReference type="Pfam" id="PF00583">
    <property type="entry name" value="Acetyltransf_1"/>
    <property type="match status" value="1"/>
</dbReference>
<gene>
    <name evidence="4" type="ORF">G9272_00180</name>
    <name evidence="5" type="ORF">G9272_44715</name>
</gene>
<dbReference type="Gene3D" id="3.40.630.30">
    <property type="match status" value="1"/>
</dbReference>
<reference evidence="4" key="1">
    <citation type="submission" date="2020-03" db="EMBL/GenBank/DDBJ databases">
        <title>Molecular networking-based the target discovery of potent antiproliferative macrolactams: 5/6/7/16 polycyclic ansamycins and glycosylated trienomycin from Streptomyces cacaoi subsp. asoensis.</title>
        <authorList>
            <person name="Liu L.-L."/>
        </authorList>
    </citation>
    <scope>NUCLEOTIDE SEQUENCE [LARGE SCALE GENOMIC DNA]</scope>
    <source>
        <strain evidence="4">H2S5</strain>
    </source>
</reference>
<dbReference type="PANTHER" id="PTHR43877">
    <property type="entry name" value="AMINOALKYLPHOSPHONATE N-ACETYLTRANSFERASE-RELATED-RELATED"/>
    <property type="match status" value="1"/>
</dbReference>
<proteinExistence type="predicted"/>
<evidence type="ECO:0000259" key="3">
    <source>
        <dbReference type="PROSITE" id="PS51186"/>
    </source>
</evidence>
<keyword evidence="1 4" id="KW-0808">Transferase</keyword>
<evidence type="ECO:0000313" key="6">
    <source>
        <dbReference type="Proteomes" id="UP000502665"/>
    </source>
</evidence>
<dbReference type="EMBL" id="CP049838">
    <property type="protein sequence ID" value="QJS98952.1"/>
    <property type="molecule type" value="Genomic_DNA"/>
</dbReference>
<evidence type="ECO:0000256" key="1">
    <source>
        <dbReference type="ARBA" id="ARBA00022679"/>
    </source>
</evidence>
<dbReference type="PROSITE" id="PS51186">
    <property type="entry name" value="GNAT"/>
    <property type="match status" value="1"/>
</dbReference>
<organism evidence="4 6">
    <name type="scientific">Streptomyces asoensis</name>
    <dbReference type="NCBI Taxonomy" id="249586"/>
    <lineage>
        <taxon>Bacteria</taxon>
        <taxon>Bacillati</taxon>
        <taxon>Actinomycetota</taxon>
        <taxon>Actinomycetes</taxon>
        <taxon>Kitasatosporales</taxon>
        <taxon>Streptomycetaceae</taxon>
        <taxon>Streptomyces</taxon>
    </lineage>
</organism>
<dbReference type="CDD" id="cd04301">
    <property type="entry name" value="NAT_SF"/>
    <property type="match status" value="1"/>
</dbReference>
<evidence type="ECO:0000313" key="4">
    <source>
        <dbReference type="EMBL" id="QJS98952.1"/>
    </source>
</evidence>
<feature type="domain" description="N-acetyltransferase" evidence="3">
    <location>
        <begin position="29"/>
        <end position="165"/>
    </location>
</feature>
<name>A0A6M4WRP1_9ACTN</name>
<dbReference type="InterPro" id="IPR016181">
    <property type="entry name" value="Acyl_CoA_acyltransferase"/>
</dbReference>
<protein>
    <submittedName>
        <fullName evidence="4">GNAT family N-acetyltransferase</fullName>
    </submittedName>
</protein>
<dbReference type="InterPro" id="IPR000182">
    <property type="entry name" value="GNAT_dom"/>
</dbReference>
<dbReference type="PANTHER" id="PTHR43877:SF2">
    <property type="entry name" value="AMINOALKYLPHOSPHONATE N-ACETYLTRANSFERASE-RELATED"/>
    <property type="match status" value="1"/>
</dbReference>
<dbReference type="Proteomes" id="UP000502665">
    <property type="component" value="Chromosome"/>
</dbReference>
<dbReference type="AlphaFoldDB" id="A0A6M4WRP1"/>
<accession>A0A6M4WRP1</accession>
<dbReference type="EMBL" id="CP049838">
    <property type="protein sequence ID" value="QJT06517.1"/>
    <property type="molecule type" value="Genomic_DNA"/>
</dbReference>
<dbReference type="SUPFAM" id="SSF55729">
    <property type="entry name" value="Acyl-CoA N-acyltransferases (Nat)"/>
    <property type="match status" value="1"/>
</dbReference>
<keyword evidence="2" id="KW-0012">Acyltransferase</keyword>
<evidence type="ECO:0000313" key="5">
    <source>
        <dbReference type="EMBL" id="QJT06517.1"/>
    </source>
</evidence>
<dbReference type="GO" id="GO:0016747">
    <property type="term" value="F:acyltransferase activity, transferring groups other than amino-acyl groups"/>
    <property type="evidence" value="ECO:0007669"/>
    <property type="project" value="InterPro"/>
</dbReference>
<sequence length="165" mass="17826">MTDQHEVVIVRRPGQGPPADRLAELLAAYHLRTQAEKGEAVADADALPDRYRTEISDPRAAFADDTVLMALSGGTAVGCLVLTAPADGHSEIKRLWTDPAFRSRGIASGLIGAALAHAAENGVGTVRLSVWKWRTSAIALYERLGFTTAESWETRDQLLCMERAV</sequence>
<evidence type="ECO:0000256" key="2">
    <source>
        <dbReference type="ARBA" id="ARBA00023315"/>
    </source>
</evidence>